<dbReference type="AlphaFoldDB" id="M7W084"/>
<dbReference type="InterPro" id="IPR000039">
    <property type="entry name" value="Ribosomal_eL18"/>
</dbReference>
<comment type="similarity">
    <text evidence="1">Belongs to the eukaryotic ribosomal protein eL18 family.</text>
</comment>
<reference evidence="5 6" key="1">
    <citation type="submission" date="2013-01" db="EMBL/GenBank/DDBJ databases">
        <authorList>
            <person name="Inman J."/>
            <person name="Zafar N."/>
            <person name="Lorenzi H."/>
            <person name="Caler E."/>
        </authorList>
    </citation>
    <scope>NUCLEOTIDE SEQUENCE [LARGE SCALE GENOMIC DNA]</scope>
    <source>
        <strain evidence="5 6">HM-3:IMSS</strain>
    </source>
</reference>
<dbReference type="EMBL" id="KB638147">
    <property type="protein sequence ID" value="EMS13647.1"/>
    <property type="molecule type" value="Genomic_DNA"/>
</dbReference>
<dbReference type="Pfam" id="PF17135">
    <property type="entry name" value="Ribosomal_L18"/>
    <property type="match status" value="1"/>
</dbReference>
<keyword evidence="3" id="KW-0687">Ribonucleoprotein</keyword>
<organism evidence="5 6">
    <name type="scientific">Entamoeba histolytica HM-3:IMSS</name>
    <dbReference type="NCBI Taxonomy" id="885315"/>
    <lineage>
        <taxon>Eukaryota</taxon>
        <taxon>Amoebozoa</taxon>
        <taxon>Evosea</taxon>
        <taxon>Archamoebae</taxon>
        <taxon>Mastigamoebida</taxon>
        <taxon>Entamoebidae</taxon>
        <taxon>Entamoeba</taxon>
    </lineage>
</organism>
<accession>M7W084</accession>
<evidence type="ECO:0000313" key="6">
    <source>
        <dbReference type="Proteomes" id="UP000030780"/>
    </source>
</evidence>
<dbReference type="InterPro" id="IPR021131">
    <property type="entry name" value="Ribosomal_uL15/eL18"/>
</dbReference>
<name>M7W084_ENTHI</name>
<protein>
    <submittedName>
        <fullName evidence="5">60S ribosomal protein L18-B, putative</fullName>
    </submittedName>
</protein>
<proteinExistence type="inferred from homology"/>
<dbReference type="VEuPathDB" id="AmoebaDB:KM1_121810"/>
<dbReference type="PANTHER" id="PTHR10934">
    <property type="entry name" value="60S RIBOSOMAL PROTEIN L18"/>
    <property type="match status" value="1"/>
</dbReference>
<evidence type="ECO:0000313" key="5">
    <source>
        <dbReference type="EMBL" id="EMS13647.1"/>
    </source>
</evidence>
<evidence type="ECO:0000256" key="3">
    <source>
        <dbReference type="ARBA" id="ARBA00023274"/>
    </source>
</evidence>
<evidence type="ECO:0000256" key="1">
    <source>
        <dbReference type="ARBA" id="ARBA00006815"/>
    </source>
</evidence>
<dbReference type="GO" id="GO:0006412">
    <property type="term" value="P:translation"/>
    <property type="evidence" value="ECO:0007669"/>
    <property type="project" value="InterPro"/>
</dbReference>
<sequence length="144" mass="16221">MKLLVRLYGFLARRTQSKFAKTILHRLCLSRVNRPIVSTSKLACLMKKHPEETAVCVNTVTYDSRYPVPKMNVCALKFTKTAEAAITKAGGKCLRFDELALKAPTGRKTVLIRGKRNVREALKHFGKVCAKKNPAKQYKGKQTK</sequence>
<dbReference type="GO" id="GO:0022625">
    <property type="term" value="C:cytosolic large ribosomal subunit"/>
    <property type="evidence" value="ECO:0007669"/>
    <property type="project" value="TreeGrafter"/>
</dbReference>
<gene>
    <name evidence="5" type="ORF">KM1_121810</name>
</gene>
<dbReference type="Proteomes" id="UP000030780">
    <property type="component" value="Unassembled WGS sequence"/>
</dbReference>
<evidence type="ECO:0000259" key="4">
    <source>
        <dbReference type="Pfam" id="PF17135"/>
    </source>
</evidence>
<feature type="domain" description="Large ribosomal subunit protein uL15/eL18" evidence="4">
    <location>
        <begin position="1"/>
        <end position="140"/>
    </location>
</feature>
<dbReference type="GO" id="GO:0003735">
    <property type="term" value="F:structural constituent of ribosome"/>
    <property type="evidence" value="ECO:0007669"/>
    <property type="project" value="InterPro"/>
</dbReference>
<dbReference type="InterPro" id="IPR036227">
    <property type="entry name" value="Ribosomal_uL15/eL18_sf"/>
</dbReference>
<dbReference type="SUPFAM" id="SSF52080">
    <property type="entry name" value="Ribosomal proteins L15p and L18e"/>
    <property type="match status" value="1"/>
</dbReference>
<evidence type="ECO:0000256" key="2">
    <source>
        <dbReference type="ARBA" id="ARBA00022980"/>
    </source>
</evidence>
<dbReference type="PANTHER" id="PTHR10934:SF2">
    <property type="entry name" value="LARGE RIBOSOMAL SUBUNIT PROTEIN EL18"/>
    <property type="match status" value="1"/>
</dbReference>
<dbReference type="Gene3D" id="3.100.10.10">
    <property type="match status" value="1"/>
</dbReference>
<keyword evidence="2 5" id="KW-0689">Ribosomal protein</keyword>
<dbReference type="GO" id="GO:0003723">
    <property type="term" value="F:RNA binding"/>
    <property type="evidence" value="ECO:0007669"/>
    <property type="project" value="TreeGrafter"/>
</dbReference>
<dbReference type="OrthoDB" id="6353017at2759"/>